<accession>A0A8J6E0U1</accession>
<dbReference type="Proteomes" id="UP000717585">
    <property type="component" value="Unassembled WGS sequence"/>
</dbReference>
<evidence type="ECO:0000256" key="1">
    <source>
        <dbReference type="SAM" id="MobiDB-lite"/>
    </source>
</evidence>
<dbReference type="EMBL" id="JAHDYR010000067">
    <property type="protein sequence ID" value="KAG9389782.1"/>
    <property type="molecule type" value="Genomic_DNA"/>
</dbReference>
<organism evidence="2 3">
    <name type="scientific">Carpediemonas membranifera</name>
    <dbReference type="NCBI Taxonomy" id="201153"/>
    <lineage>
        <taxon>Eukaryota</taxon>
        <taxon>Metamonada</taxon>
        <taxon>Carpediemonas-like organisms</taxon>
        <taxon>Carpediemonas</taxon>
    </lineage>
</organism>
<protein>
    <submittedName>
        <fullName evidence="2">Uncharacterized protein</fullName>
    </submittedName>
</protein>
<feature type="compositionally biased region" description="Basic and acidic residues" evidence="1">
    <location>
        <begin position="59"/>
        <end position="71"/>
    </location>
</feature>
<feature type="compositionally biased region" description="Polar residues" evidence="1">
    <location>
        <begin position="44"/>
        <end position="53"/>
    </location>
</feature>
<keyword evidence="3" id="KW-1185">Reference proteome</keyword>
<gene>
    <name evidence="2" type="ORF">J8273_8460</name>
</gene>
<feature type="region of interest" description="Disordered" evidence="1">
    <location>
        <begin position="19"/>
        <end position="71"/>
    </location>
</feature>
<name>A0A8J6E0U1_9EUKA</name>
<reference evidence="2" key="1">
    <citation type="submission" date="2021-05" db="EMBL/GenBank/DDBJ databases">
        <title>A free-living protist that lacks canonical eukaryotic 1 DNA replication and segregation systems.</title>
        <authorList>
            <person name="Salas-Leiva D.E."/>
            <person name="Tromer E.C."/>
            <person name="Curtis B.A."/>
            <person name="Jerlstrom-Hultqvist J."/>
            <person name="Kolisko M."/>
            <person name="Yi Z."/>
            <person name="Salas-Leiva J.S."/>
            <person name="Gallot-Lavallee L."/>
            <person name="Kops G.J.P.L."/>
            <person name="Archibald J.M."/>
            <person name="Simpson A.G.B."/>
            <person name="Roger A.J."/>
        </authorList>
    </citation>
    <scope>NUCLEOTIDE SEQUENCE</scope>
    <source>
        <strain evidence="2">BICM</strain>
    </source>
</reference>
<sequence>MCIFHHDCKSRPYALSHGAVESGSEGRLTESVSTDREVQPGTAEASSGSPESTCDTDDAESRSSDSDDESPHDLAGYIELMWSLFHNFIDGPAALLRKLNKGRLFKFATDTVRTVRFCSSPPNSSGSRKNKVIADKNSVIKKLKRDLKSRGQGFTIPSDVTLAGINHKVDPDSGADCSLLVSQAEATRARLKVRVIACPPRIFAVDGRPIHIAGQATVKL</sequence>
<comment type="caution">
    <text evidence="2">The sequence shown here is derived from an EMBL/GenBank/DDBJ whole genome shotgun (WGS) entry which is preliminary data.</text>
</comment>
<dbReference type="AlphaFoldDB" id="A0A8J6E0U1"/>
<evidence type="ECO:0000313" key="2">
    <source>
        <dbReference type="EMBL" id="KAG9389782.1"/>
    </source>
</evidence>
<evidence type="ECO:0000313" key="3">
    <source>
        <dbReference type="Proteomes" id="UP000717585"/>
    </source>
</evidence>
<proteinExistence type="predicted"/>